<dbReference type="RefSeq" id="WP_191765793.1">
    <property type="nucleotide sequence ID" value="NZ_JACSPM010000002.1"/>
</dbReference>
<organism evidence="1 2">
    <name type="scientific">Microbacterium gallinarum</name>
    <dbReference type="NCBI Taxonomy" id="2762209"/>
    <lineage>
        <taxon>Bacteria</taxon>
        <taxon>Bacillati</taxon>
        <taxon>Actinomycetota</taxon>
        <taxon>Actinomycetes</taxon>
        <taxon>Micrococcales</taxon>
        <taxon>Microbacteriaceae</taxon>
        <taxon>Microbacterium</taxon>
    </lineage>
</organism>
<proteinExistence type="predicted"/>
<comment type="caution">
    <text evidence="1">The sequence shown here is derived from an EMBL/GenBank/DDBJ whole genome shotgun (WGS) entry which is preliminary data.</text>
</comment>
<evidence type="ECO:0000313" key="1">
    <source>
        <dbReference type="EMBL" id="MBD8023449.1"/>
    </source>
</evidence>
<dbReference type="EMBL" id="JACSPM010000002">
    <property type="protein sequence ID" value="MBD8023449.1"/>
    <property type="molecule type" value="Genomic_DNA"/>
</dbReference>
<dbReference type="PROSITE" id="PS51257">
    <property type="entry name" value="PROKAR_LIPOPROTEIN"/>
    <property type="match status" value="1"/>
</dbReference>
<gene>
    <name evidence="1" type="ORF">H9622_07585</name>
</gene>
<dbReference type="Proteomes" id="UP000602532">
    <property type="component" value="Unassembled WGS sequence"/>
</dbReference>
<keyword evidence="2" id="KW-1185">Reference proteome</keyword>
<name>A0ABR8X279_9MICO</name>
<reference evidence="1 2" key="1">
    <citation type="submission" date="2020-08" db="EMBL/GenBank/DDBJ databases">
        <title>A Genomic Blueprint of the Chicken Gut Microbiome.</title>
        <authorList>
            <person name="Gilroy R."/>
            <person name="Ravi A."/>
            <person name="Getino M."/>
            <person name="Pursley I."/>
            <person name="Horton D.L."/>
            <person name="Alikhan N.-F."/>
            <person name="Baker D."/>
            <person name="Gharbi K."/>
            <person name="Hall N."/>
            <person name="Watson M."/>
            <person name="Adriaenssens E.M."/>
            <person name="Foster-Nyarko E."/>
            <person name="Jarju S."/>
            <person name="Secka A."/>
            <person name="Antonio M."/>
            <person name="Oren A."/>
            <person name="Chaudhuri R."/>
            <person name="La Ragione R.M."/>
            <person name="Hildebrand F."/>
            <person name="Pallen M.J."/>
        </authorList>
    </citation>
    <scope>NUCLEOTIDE SEQUENCE [LARGE SCALE GENOMIC DNA]</scope>
    <source>
        <strain evidence="1 2">Sa1CUA4</strain>
    </source>
</reference>
<evidence type="ECO:0000313" key="2">
    <source>
        <dbReference type="Proteomes" id="UP000602532"/>
    </source>
</evidence>
<accession>A0ABR8X279</accession>
<protein>
    <submittedName>
        <fullName evidence="1">Uncharacterized protein</fullName>
    </submittedName>
</protein>
<sequence>MRDGRHWSNTKPRRLIFTAVIGAFGILLVACQVLDGGLLSVERSGSITFLRAEGKSDSPDIYYEGTVTIGQGDCLYVEFPDETQKLVILDDDTVVTDEGLVTPDGFEVAFGDEVKLARTNAAYYDMDVEGIEACDDSGRAGVAFIGDPG</sequence>